<feature type="domain" description="SnoaL-like" evidence="2">
    <location>
        <begin position="45"/>
        <end position="150"/>
    </location>
</feature>
<dbReference type="RefSeq" id="WP_013790327.1">
    <property type="nucleotide sequence ID" value="NC_015556.1"/>
</dbReference>
<feature type="signal peptide" evidence="1">
    <location>
        <begin position="1"/>
        <end position="30"/>
    </location>
</feature>
<gene>
    <name evidence="3" type="ordered locus">Psefu_1219</name>
</gene>
<dbReference type="STRING" id="743720.Psefu_1219"/>
<evidence type="ECO:0000259" key="2">
    <source>
        <dbReference type="Pfam" id="PF12680"/>
    </source>
</evidence>
<proteinExistence type="predicted"/>
<reference evidence="3 4" key="1">
    <citation type="submission" date="2011-04" db="EMBL/GenBank/DDBJ databases">
        <title>Complete sequence of Pseudomonas fulva 12-X.</title>
        <authorList>
            <consortium name="US DOE Joint Genome Institute"/>
            <person name="Lucas S."/>
            <person name="Han J."/>
            <person name="Lapidus A."/>
            <person name="Cheng J.-F."/>
            <person name="Goodwin L."/>
            <person name="Pitluck S."/>
            <person name="Peters L."/>
            <person name="Mikhailova N."/>
            <person name="Pagani I."/>
            <person name="Davenport K."/>
            <person name="Han C."/>
            <person name="Tapia R."/>
            <person name="Land M."/>
            <person name="Hauser L."/>
            <person name="Kyrpides N."/>
            <person name="Ivanova N."/>
            <person name="Pagani I."/>
            <person name="Lcollab F.I."/>
            <person name="Woyke T."/>
        </authorList>
    </citation>
    <scope>NUCLEOTIDE SEQUENCE [LARGE SCALE GENOMIC DNA]</scope>
    <source>
        <strain evidence="4">12-X</strain>
    </source>
</reference>
<evidence type="ECO:0000313" key="4">
    <source>
        <dbReference type="Proteomes" id="UP000000686"/>
    </source>
</evidence>
<accession>F6ACZ0</accession>
<evidence type="ECO:0000313" key="3">
    <source>
        <dbReference type="EMBL" id="AEF21196.1"/>
    </source>
</evidence>
<sequence>MPLTTLRNTRATALCGALLLGALLPSLALANASSEVEARNKQAVSDAFDRWAAGGNTFFRDILAPDVVWTIKGSGPSAGTHHGVDAFVGQAVQPFAVRLSEPVRPVSKQVWADGEHVIIQWDGAGMARDGQPYRNSYAWIFRMRDGKAYEVAAYLDLPAYDDVLQRIPDPA</sequence>
<keyword evidence="4" id="KW-1185">Reference proteome</keyword>
<feature type="chain" id="PRO_5003336627" evidence="1">
    <location>
        <begin position="31"/>
        <end position="171"/>
    </location>
</feature>
<keyword evidence="1" id="KW-0732">Signal</keyword>
<evidence type="ECO:0000256" key="1">
    <source>
        <dbReference type="SAM" id="SignalP"/>
    </source>
</evidence>
<dbReference type="OrthoDB" id="1450423at2"/>
<dbReference type="InterPro" id="IPR037401">
    <property type="entry name" value="SnoaL-like"/>
</dbReference>
<dbReference type="Pfam" id="PF12680">
    <property type="entry name" value="SnoaL_2"/>
    <property type="match status" value="1"/>
</dbReference>
<dbReference type="PANTHER" id="PTHR41252:SF1">
    <property type="entry name" value="BLR2505 PROTEIN"/>
    <property type="match status" value="1"/>
</dbReference>
<dbReference type="KEGG" id="pfv:Psefu_1219"/>
<dbReference type="PANTHER" id="PTHR41252">
    <property type="entry name" value="BLR2505 PROTEIN"/>
    <property type="match status" value="1"/>
</dbReference>
<dbReference type="Gene3D" id="3.10.450.50">
    <property type="match status" value="1"/>
</dbReference>
<dbReference type="SUPFAM" id="SSF54427">
    <property type="entry name" value="NTF2-like"/>
    <property type="match status" value="1"/>
</dbReference>
<organism evidence="3 4">
    <name type="scientific">Pseudomonas fulva (strain 12-X)</name>
    <dbReference type="NCBI Taxonomy" id="743720"/>
    <lineage>
        <taxon>Bacteria</taxon>
        <taxon>Pseudomonadati</taxon>
        <taxon>Pseudomonadota</taxon>
        <taxon>Gammaproteobacteria</taxon>
        <taxon>Pseudomonadales</taxon>
        <taxon>Pseudomonadaceae</taxon>
        <taxon>Pseudomonas</taxon>
    </lineage>
</organism>
<name>F6ACZ0_PSEF1</name>
<dbReference type="EMBL" id="CP002727">
    <property type="protein sequence ID" value="AEF21196.1"/>
    <property type="molecule type" value="Genomic_DNA"/>
</dbReference>
<dbReference type="Proteomes" id="UP000000686">
    <property type="component" value="Chromosome"/>
</dbReference>
<dbReference type="InterPro" id="IPR032710">
    <property type="entry name" value="NTF2-like_dom_sf"/>
</dbReference>
<protein>
    <submittedName>
        <fullName evidence="3">Putative secreted protein</fullName>
    </submittedName>
</protein>
<dbReference type="HOGENOM" id="CLU_107220_1_0_6"/>
<dbReference type="AlphaFoldDB" id="F6ACZ0"/>
<dbReference type="eggNOG" id="COG3631">
    <property type="taxonomic scope" value="Bacteria"/>
</dbReference>